<dbReference type="RefSeq" id="WP_281000489.1">
    <property type="nucleotide sequence ID" value="NZ_CP069362.1"/>
</dbReference>
<protein>
    <submittedName>
        <fullName evidence="1">Uncharacterized protein</fullName>
    </submittedName>
</protein>
<evidence type="ECO:0000313" key="1">
    <source>
        <dbReference type="EMBL" id="WGS65759.1"/>
    </source>
</evidence>
<organism evidence="1 2">
    <name type="scientific">Marinitoga aeolica</name>
    <dbReference type="NCBI Taxonomy" id="2809031"/>
    <lineage>
        <taxon>Bacteria</taxon>
        <taxon>Thermotogati</taxon>
        <taxon>Thermotogota</taxon>
        <taxon>Thermotogae</taxon>
        <taxon>Petrotogales</taxon>
        <taxon>Petrotogaceae</taxon>
        <taxon>Marinitoga</taxon>
    </lineage>
</organism>
<dbReference type="EMBL" id="CP069362">
    <property type="protein sequence ID" value="WGS65759.1"/>
    <property type="molecule type" value="Genomic_DNA"/>
</dbReference>
<name>A0ABY8PSY5_9BACT</name>
<proteinExistence type="predicted"/>
<sequence length="105" mass="12484">MFWFNKKKKEKDLNKNPFYAEENSLVIYFKCNKCGEKFRSYLRKGYDFSNSYKGKSTYIINKEYIGSKCPERIQLIAEFDGVYRLLNFDLIGGTPITKEEFESEV</sequence>
<keyword evidence="2" id="KW-1185">Reference proteome</keyword>
<gene>
    <name evidence="1" type="ORF">JRV97_04185</name>
</gene>
<reference evidence="1 2" key="1">
    <citation type="submission" date="2021-02" db="EMBL/GenBank/DDBJ databases">
        <title>Characterization of Marinitoga sp. nov. str. BP5-C20A.</title>
        <authorList>
            <person name="Erauso G."/>
            <person name="Postec A."/>
        </authorList>
    </citation>
    <scope>NUCLEOTIDE SEQUENCE [LARGE SCALE GENOMIC DNA]</scope>
    <source>
        <strain evidence="1 2">BP5-C20A</strain>
    </source>
</reference>
<dbReference type="Proteomes" id="UP001232493">
    <property type="component" value="Chromosome"/>
</dbReference>
<evidence type="ECO:0000313" key="2">
    <source>
        <dbReference type="Proteomes" id="UP001232493"/>
    </source>
</evidence>
<accession>A0ABY8PSY5</accession>